<dbReference type="AlphaFoldDB" id="A0A8T0HNN5"/>
<protein>
    <submittedName>
        <fullName evidence="2">Uncharacterized protein</fullName>
    </submittedName>
</protein>
<evidence type="ECO:0000313" key="3">
    <source>
        <dbReference type="Proteomes" id="UP000822688"/>
    </source>
</evidence>
<feature type="compositionally biased region" description="Basic and acidic residues" evidence="1">
    <location>
        <begin position="1"/>
        <end position="15"/>
    </location>
</feature>
<comment type="caution">
    <text evidence="2">The sequence shown here is derived from an EMBL/GenBank/DDBJ whole genome shotgun (WGS) entry which is preliminary data.</text>
</comment>
<feature type="region of interest" description="Disordered" evidence="1">
    <location>
        <begin position="1"/>
        <end position="38"/>
    </location>
</feature>
<feature type="compositionally biased region" description="Polar residues" evidence="1">
    <location>
        <begin position="16"/>
        <end position="38"/>
    </location>
</feature>
<accession>A0A8T0HNN5</accession>
<proteinExistence type="predicted"/>
<evidence type="ECO:0000313" key="2">
    <source>
        <dbReference type="EMBL" id="KAG0572411.1"/>
    </source>
</evidence>
<sequence length="107" mass="12321">MLKMQDKSHMQDEHVQTFTSGFTQPLSTRRSKPVRQQASQSWLACGHHRFHDLLTNCRLLHSDHSLLLSRIDITNNIIAGSNRSTNYLVKMMKKKVHRNPPNTSTAI</sequence>
<organism evidence="2 3">
    <name type="scientific">Ceratodon purpureus</name>
    <name type="common">Fire moss</name>
    <name type="synonym">Dicranum purpureum</name>
    <dbReference type="NCBI Taxonomy" id="3225"/>
    <lineage>
        <taxon>Eukaryota</taxon>
        <taxon>Viridiplantae</taxon>
        <taxon>Streptophyta</taxon>
        <taxon>Embryophyta</taxon>
        <taxon>Bryophyta</taxon>
        <taxon>Bryophytina</taxon>
        <taxon>Bryopsida</taxon>
        <taxon>Dicranidae</taxon>
        <taxon>Pseudoditrichales</taxon>
        <taxon>Ditrichaceae</taxon>
        <taxon>Ceratodon</taxon>
    </lineage>
</organism>
<reference evidence="2" key="1">
    <citation type="submission" date="2020-06" db="EMBL/GenBank/DDBJ databases">
        <title>WGS assembly of Ceratodon purpureus strain R40.</title>
        <authorList>
            <person name="Carey S.B."/>
            <person name="Jenkins J."/>
            <person name="Shu S."/>
            <person name="Lovell J.T."/>
            <person name="Sreedasyam A."/>
            <person name="Maumus F."/>
            <person name="Tiley G.P."/>
            <person name="Fernandez-Pozo N."/>
            <person name="Barry K."/>
            <person name="Chen C."/>
            <person name="Wang M."/>
            <person name="Lipzen A."/>
            <person name="Daum C."/>
            <person name="Saski C.A."/>
            <person name="Payton A.C."/>
            <person name="Mcbreen J.C."/>
            <person name="Conrad R.E."/>
            <person name="Kollar L.M."/>
            <person name="Olsson S."/>
            <person name="Huttunen S."/>
            <person name="Landis J.B."/>
            <person name="Wickett N.J."/>
            <person name="Johnson M.G."/>
            <person name="Rensing S.A."/>
            <person name="Grimwood J."/>
            <person name="Schmutz J."/>
            <person name="Mcdaniel S.F."/>
        </authorList>
    </citation>
    <scope>NUCLEOTIDE SEQUENCE</scope>
    <source>
        <strain evidence="2">R40</strain>
    </source>
</reference>
<dbReference type="EMBL" id="CM026426">
    <property type="protein sequence ID" value="KAG0572411.1"/>
    <property type="molecule type" value="Genomic_DNA"/>
</dbReference>
<evidence type="ECO:0000256" key="1">
    <source>
        <dbReference type="SAM" id="MobiDB-lite"/>
    </source>
</evidence>
<dbReference type="Proteomes" id="UP000822688">
    <property type="component" value="Chromosome V"/>
</dbReference>
<keyword evidence="3" id="KW-1185">Reference proteome</keyword>
<name>A0A8T0HNN5_CERPU</name>
<gene>
    <name evidence="2" type="ORF">KC19_VG092800</name>
</gene>